<keyword evidence="3" id="KW-1185">Reference proteome</keyword>
<dbReference type="Proteomes" id="UP001151760">
    <property type="component" value="Unassembled WGS sequence"/>
</dbReference>
<sequence>KIRGLVQIRKLDDSVAQAMRVISSPQEWWERGKKVLLNQLFFFFFILTIVATSWYARSFASLLSSHLFRLLDVKLFHAAKAASESFFKSGADMFMQDVTGNWNLLMESFGYATYVVQGHLKYLHLAAFVQLQVITSIRLHFTPPYYWLDSVL</sequence>
<comment type="caution">
    <text evidence="2">The sequence shown here is derived from an EMBL/GenBank/DDBJ whole genome shotgun (WGS) entry which is preliminary data.</text>
</comment>
<evidence type="ECO:0000313" key="2">
    <source>
        <dbReference type="EMBL" id="GJS91136.1"/>
    </source>
</evidence>
<name>A0ABQ4ZNW4_9ASTR</name>
<feature type="transmembrane region" description="Helical" evidence="1">
    <location>
        <begin position="35"/>
        <end position="56"/>
    </location>
</feature>
<proteinExistence type="predicted"/>
<keyword evidence="1" id="KW-0472">Membrane</keyword>
<evidence type="ECO:0000313" key="3">
    <source>
        <dbReference type="Proteomes" id="UP001151760"/>
    </source>
</evidence>
<evidence type="ECO:0008006" key="4">
    <source>
        <dbReference type="Google" id="ProtNLM"/>
    </source>
</evidence>
<accession>A0ABQ4ZNW4</accession>
<reference evidence="2" key="2">
    <citation type="submission" date="2022-01" db="EMBL/GenBank/DDBJ databases">
        <authorList>
            <person name="Yamashiro T."/>
            <person name="Shiraishi A."/>
            <person name="Satake H."/>
            <person name="Nakayama K."/>
        </authorList>
    </citation>
    <scope>NUCLEOTIDE SEQUENCE</scope>
</reference>
<evidence type="ECO:0000256" key="1">
    <source>
        <dbReference type="SAM" id="Phobius"/>
    </source>
</evidence>
<keyword evidence="1" id="KW-1133">Transmembrane helix</keyword>
<feature type="non-terminal residue" evidence="2">
    <location>
        <position position="1"/>
    </location>
</feature>
<reference evidence="2" key="1">
    <citation type="journal article" date="2022" name="Int. J. Mol. Sci.">
        <title>Draft Genome of Tanacetum Coccineum: Genomic Comparison of Closely Related Tanacetum-Family Plants.</title>
        <authorList>
            <person name="Yamashiro T."/>
            <person name="Shiraishi A."/>
            <person name="Nakayama K."/>
            <person name="Satake H."/>
        </authorList>
    </citation>
    <scope>NUCLEOTIDE SEQUENCE</scope>
</reference>
<gene>
    <name evidence="2" type="ORF">Tco_0773772</name>
</gene>
<dbReference type="EMBL" id="BQNB010011482">
    <property type="protein sequence ID" value="GJS91136.1"/>
    <property type="molecule type" value="Genomic_DNA"/>
</dbReference>
<keyword evidence="1" id="KW-0812">Transmembrane</keyword>
<protein>
    <recommendedName>
        <fullName evidence="4">ABC transmembrane type-1 domain-containing protein</fullName>
    </recommendedName>
</protein>
<organism evidence="2 3">
    <name type="scientific">Tanacetum coccineum</name>
    <dbReference type="NCBI Taxonomy" id="301880"/>
    <lineage>
        <taxon>Eukaryota</taxon>
        <taxon>Viridiplantae</taxon>
        <taxon>Streptophyta</taxon>
        <taxon>Embryophyta</taxon>
        <taxon>Tracheophyta</taxon>
        <taxon>Spermatophyta</taxon>
        <taxon>Magnoliopsida</taxon>
        <taxon>eudicotyledons</taxon>
        <taxon>Gunneridae</taxon>
        <taxon>Pentapetalae</taxon>
        <taxon>asterids</taxon>
        <taxon>campanulids</taxon>
        <taxon>Asterales</taxon>
        <taxon>Asteraceae</taxon>
        <taxon>Asteroideae</taxon>
        <taxon>Anthemideae</taxon>
        <taxon>Anthemidinae</taxon>
        <taxon>Tanacetum</taxon>
    </lineage>
</organism>